<keyword evidence="1 4" id="KW-0808">Transferase</keyword>
<keyword evidence="2" id="KW-0012">Acyltransferase</keyword>
<evidence type="ECO:0000313" key="4">
    <source>
        <dbReference type="EMBL" id="AKU07397.1"/>
    </source>
</evidence>
<dbReference type="CDD" id="cd04301">
    <property type="entry name" value="NAT_SF"/>
    <property type="match status" value="1"/>
</dbReference>
<dbReference type="KEGG" id="hgi:ABY42_06460"/>
<dbReference type="InterPro" id="IPR050832">
    <property type="entry name" value="Bact_Acetyltransf"/>
</dbReference>
<name>A0A0K1IS74_HALGI</name>
<dbReference type="SUPFAM" id="SSF55729">
    <property type="entry name" value="Acyl-CoA N-acyltransferases (Nat)"/>
    <property type="match status" value="1"/>
</dbReference>
<accession>A0A0K1IS74</accession>
<dbReference type="GO" id="GO:0016747">
    <property type="term" value="F:acyltransferase activity, transferring groups other than amino-acyl groups"/>
    <property type="evidence" value="ECO:0007669"/>
    <property type="project" value="InterPro"/>
</dbReference>
<evidence type="ECO:0000256" key="2">
    <source>
        <dbReference type="ARBA" id="ARBA00023315"/>
    </source>
</evidence>
<dbReference type="Gene3D" id="3.40.630.30">
    <property type="match status" value="1"/>
</dbReference>
<evidence type="ECO:0000313" key="5">
    <source>
        <dbReference type="Proteomes" id="UP000066124"/>
    </source>
</evidence>
<dbReference type="InterPro" id="IPR016181">
    <property type="entry name" value="Acyl_CoA_acyltransferase"/>
</dbReference>
<dbReference type="PROSITE" id="PS51186">
    <property type="entry name" value="GNAT"/>
    <property type="match status" value="1"/>
</dbReference>
<dbReference type="PATRIC" id="fig|35746.4.peg.1376"/>
<sequence length="155" mass="17777">MRLREATADDVPRLVELWYDLATEMERYADLNGLVYESSTDVPEDPFRAHLDSDGVTEYLVEVDGEAVGFATTRLGEHPSREYSKYTRLVNLYVEDGHRGRGYGSAVVDEVRRRARESGCDHLKVSCEWDNRGARSFYEDAGFEEKQVEFAQKLD</sequence>
<dbReference type="RefSeq" id="WP_050458990.1">
    <property type="nucleotide sequence ID" value="NZ_CP011947.1"/>
</dbReference>
<evidence type="ECO:0000256" key="1">
    <source>
        <dbReference type="ARBA" id="ARBA00022679"/>
    </source>
</evidence>
<proteinExistence type="predicted"/>
<dbReference type="Pfam" id="PF00583">
    <property type="entry name" value="Acetyltransf_1"/>
    <property type="match status" value="1"/>
</dbReference>
<reference evidence="5" key="1">
    <citation type="journal article" date="2015" name="J. Biotechnol.">
        <title>Complete genome sequence of Haloferax gibbonsii strain ARA6, a potential producer of polyhydroxyalkanoates and halocins isolated from Araruama, Rio de Janeiro, Brasil.</title>
        <authorList>
            <person name="Pinto L.H."/>
            <person name="D'Alincourt Carvalho-Assef A.P."/>
            <person name="Vieira R.P."/>
            <person name="Clementino M.M."/>
            <person name="Albano R.M."/>
        </authorList>
    </citation>
    <scope>NUCLEOTIDE SEQUENCE [LARGE SCALE GENOMIC DNA]</scope>
    <source>
        <strain evidence="5">ARA6</strain>
    </source>
</reference>
<dbReference type="AlphaFoldDB" id="A0A0K1IS74"/>
<dbReference type="InterPro" id="IPR000182">
    <property type="entry name" value="GNAT_dom"/>
</dbReference>
<dbReference type="GeneID" id="25245586"/>
<evidence type="ECO:0000259" key="3">
    <source>
        <dbReference type="PROSITE" id="PS51186"/>
    </source>
</evidence>
<dbReference type="PANTHER" id="PTHR43877">
    <property type="entry name" value="AMINOALKYLPHOSPHONATE N-ACETYLTRANSFERASE-RELATED-RELATED"/>
    <property type="match status" value="1"/>
</dbReference>
<feature type="domain" description="N-acetyltransferase" evidence="3">
    <location>
        <begin position="1"/>
        <end position="155"/>
    </location>
</feature>
<protein>
    <submittedName>
        <fullName evidence="4">GCN5 family acetyltransferase</fullName>
    </submittedName>
</protein>
<dbReference type="EMBL" id="CP011947">
    <property type="protein sequence ID" value="AKU07397.1"/>
    <property type="molecule type" value="Genomic_DNA"/>
</dbReference>
<dbReference type="Proteomes" id="UP000066124">
    <property type="component" value="Chromosome"/>
</dbReference>
<gene>
    <name evidence="4" type="ORF">ABY42_06460</name>
</gene>
<organism evidence="4 5">
    <name type="scientific">Haloferax gibbonsii</name>
    <dbReference type="NCBI Taxonomy" id="35746"/>
    <lineage>
        <taxon>Archaea</taxon>
        <taxon>Methanobacteriati</taxon>
        <taxon>Methanobacteriota</taxon>
        <taxon>Stenosarchaea group</taxon>
        <taxon>Halobacteria</taxon>
        <taxon>Halobacteriales</taxon>
        <taxon>Haloferacaceae</taxon>
        <taxon>Haloferax</taxon>
    </lineage>
</organism>